<dbReference type="EMBL" id="BMGZ01000003">
    <property type="protein sequence ID" value="GGI00006.1"/>
    <property type="molecule type" value="Genomic_DNA"/>
</dbReference>
<protein>
    <submittedName>
        <fullName evidence="1">Uncharacterized protein</fullName>
    </submittedName>
</protein>
<sequence>MTAPSSAVQAAMRADGGRRHTFAQFYIDEGTVYLWDGDGTIDYDENTYVGTGSLGTVEFNETKISEMSGAFTMLLSGTFVGDDGGELTDGLQTALTKTLTGTALQGRKVTVFMAVTDLEGTQVLYDPYQSVTGIMDVIDAPDNEMGAPSLRISVEDRAYLETLVTPRKYCLADHQRMNPGSTWMKQTAVLDAQDINWGKSA</sequence>
<dbReference type="EMBL" id="VCJR02000003">
    <property type="protein sequence ID" value="NHK29197.1"/>
    <property type="molecule type" value="Genomic_DNA"/>
</dbReference>
<keyword evidence="4" id="KW-1185">Reference proteome</keyword>
<accession>A0A8J3A3C5</accession>
<dbReference type="Proteomes" id="UP000818603">
    <property type="component" value="Unassembled WGS sequence"/>
</dbReference>
<proteinExistence type="predicted"/>
<dbReference type="AlphaFoldDB" id="A0A8J3A3C5"/>
<name>A0A8J3A3C5_9PROT</name>
<evidence type="ECO:0000313" key="2">
    <source>
        <dbReference type="EMBL" id="NHK29197.1"/>
    </source>
</evidence>
<organism evidence="1 3">
    <name type="scientific">Aquisalinus luteolus</name>
    <dbReference type="NCBI Taxonomy" id="1566827"/>
    <lineage>
        <taxon>Bacteria</taxon>
        <taxon>Pseudomonadati</taxon>
        <taxon>Pseudomonadota</taxon>
        <taxon>Alphaproteobacteria</taxon>
        <taxon>Parvularculales</taxon>
        <taxon>Parvularculaceae</taxon>
        <taxon>Aquisalinus</taxon>
    </lineage>
</organism>
<evidence type="ECO:0000313" key="1">
    <source>
        <dbReference type="EMBL" id="GGI00006.1"/>
    </source>
</evidence>
<comment type="caution">
    <text evidence="1">The sequence shown here is derived from an EMBL/GenBank/DDBJ whole genome shotgun (WGS) entry which is preliminary data.</text>
</comment>
<dbReference type="Proteomes" id="UP000621856">
    <property type="component" value="Unassembled WGS sequence"/>
</dbReference>
<reference evidence="2 4" key="2">
    <citation type="submission" date="2020-02" db="EMBL/GenBank/DDBJ databases">
        <title>Genome sequence of Parvularcula flava strain NH6-79.</title>
        <authorList>
            <person name="Abdul Karim M.H."/>
            <person name="Lam M.Q."/>
            <person name="Chen S.J."/>
            <person name="Yahya A."/>
            <person name="Shahir S."/>
            <person name="Shamsir M.S."/>
            <person name="Chong C.S."/>
        </authorList>
    </citation>
    <scope>NUCLEOTIDE SEQUENCE [LARGE SCALE GENOMIC DNA]</scope>
    <source>
        <strain evidence="2 4">NH6-79</strain>
    </source>
</reference>
<evidence type="ECO:0000313" key="3">
    <source>
        <dbReference type="Proteomes" id="UP000621856"/>
    </source>
</evidence>
<evidence type="ECO:0000313" key="4">
    <source>
        <dbReference type="Proteomes" id="UP000818603"/>
    </source>
</evidence>
<reference evidence="1" key="3">
    <citation type="submission" date="2020-09" db="EMBL/GenBank/DDBJ databases">
        <authorList>
            <person name="Sun Q."/>
            <person name="Zhou Y."/>
        </authorList>
    </citation>
    <scope>NUCLEOTIDE SEQUENCE</scope>
    <source>
        <strain evidence="1">CGMCC 1.14984</strain>
    </source>
</reference>
<gene>
    <name evidence="2" type="ORF">FF098_014850</name>
    <name evidence="1" type="ORF">GCM10011355_27280</name>
</gene>
<dbReference type="RefSeq" id="WP_155141980.1">
    <property type="nucleotide sequence ID" value="NZ_BMGZ01000003.1"/>
</dbReference>
<reference evidence="1" key="1">
    <citation type="journal article" date="2014" name="Int. J. Syst. Evol. Microbiol.">
        <title>Complete genome sequence of Corynebacterium casei LMG S-19264T (=DSM 44701T), isolated from a smear-ripened cheese.</title>
        <authorList>
            <consortium name="US DOE Joint Genome Institute (JGI-PGF)"/>
            <person name="Walter F."/>
            <person name="Albersmeier A."/>
            <person name="Kalinowski J."/>
            <person name="Ruckert C."/>
        </authorList>
    </citation>
    <scope>NUCLEOTIDE SEQUENCE</scope>
    <source>
        <strain evidence="1">CGMCC 1.14984</strain>
    </source>
</reference>